<comment type="caution">
    <text evidence="1">The sequence shown here is derived from an EMBL/GenBank/DDBJ whole genome shotgun (WGS) entry which is preliminary data.</text>
</comment>
<evidence type="ECO:0008006" key="3">
    <source>
        <dbReference type="Google" id="ProtNLM"/>
    </source>
</evidence>
<reference evidence="1" key="1">
    <citation type="journal article" date="2023" name="Mol. Phylogenet. Evol.">
        <title>Genome-scale phylogeny and comparative genomics of the fungal order Sordariales.</title>
        <authorList>
            <person name="Hensen N."/>
            <person name="Bonometti L."/>
            <person name="Westerberg I."/>
            <person name="Brannstrom I.O."/>
            <person name="Guillou S."/>
            <person name="Cros-Aarteil S."/>
            <person name="Calhoun S."/>
            <person name="Haridas S."/>
            <person name="Kuo A."/>
            <person name="Mondo S."/>
            <person name="Pangilinan J."/>
            <person name="Riley R."/>
            <person name="LaButti K."/>
            <person name="Andreopoulos B."/>
            <person name="Lipzen A."/>
            <person name="Chen C."/>
            <person name="Yan M."/>
            <person name="Daum C."/>
            <person name="Ng V."/>
            <person name="Clum A."/>
            <person name="Steindorff A."/>
            <person name="Ohm R.A."/>
            <person name="Martin F."/>
            <person name="Silar P."/>
            <person name="Natvig D.O."/>
            <person name="Lalanne C."/>
            <person name="Gautier V."/>
            <person name="Ament-Velasquez S.L."/>
            <person name="Kruys A."/>
            <person name="Hutchinson M.I."/>
            <person name="Powell A.J."/>
            <person name="Barry K."/>
            <person name="Miller A.N."/>
            <person name="Grigoriev I.V."/>
            <person name="Debuchy R."/>
            <person name="Gladieux P."/>
            <person name="Hiltunen Thoren M."/>
            <person name="Johannesson H."/>
        </authorList>
    </citation>
    <scope>NUCLEOTIDE SEQUENCE</scope>
    <source>
        <strain evidence="1">CBS 958.72</strain>
    </source>
</reference>
<sequence>MPPKTTSKTTISKKINLGYGLDSASCTPGHYGGVFGIGVTQYVPSDIRIFYDLFNEATGAVPQFGISCVFLENYASQATRAVAPATAPPLPTDTSERCSLLSSRTMLLLPIRRWTRLCTSEARRCARRCCSISTDRRAMSTTPSSRKALSPCMDNYSCWRLAKLRRLKEQYDPHNRFSFYAPIQ</sequence>
<gene>
    <name evidence="1" type="ORF">B0T24DRAFT_591998</name>
</gene>
<evidence type="ECO:0000313" key="1">
    <source>
        <dbReference type="EMBL" id="KAK3376322.1"/>
    </source>
</evidence>
<dbReference type="Proteomes" id="UP001287356">
    <property type="component" value="Unassembled WGS sequence"/>
</dbReference>
<name>A0AAE0KHG3_9PEZI</name>
<dbReference type="EMBL" id="JAULSN010000003">
    <property type="protein sequence ID" value="KAK3376322.1"/>
    <property type="molecule type" value="Genomic_DNA"/>
</dbReference>
<evidence type="ECO:0000313" key="2">
    <source>
        <dbReference type="Proteomes" id="UP001287356"/>
    </source>
</evidence>
<accession>A0AAE0KHG3</accession>
<dbReference type="AlphaFoldDB" id="A0AAE0KHG3"/>
<reference evidence="1" key="2">
    <citation type="submission" date="2023-06" db="EMBL/GenBank/DDBJ databases">
        <authorList>
            <consortium name="Lawrence Berkeley National Laboratory"/>
            <person name="Haridas S."/>
            <person name="Hensen N."/>
            <person name="Bonometti L."/>
            <person name="Westerberg I."/>
            <person name="Brannstrom I.O."/>
            <person name="Guillou S."/>
            <person name="Cros-Aarteil S."/>
            <person name="Calhoun S."/>
            <person name="Kuo A."/>
            <person name="Mondo S."/>
            <person name="Pangilinan J."/>
            <person name="Riley R."/>
            <person name="Labutti K."/>
            <person name="Andreopoulos B."/>
            <person name="Lipzen A."/>
            <person name="Chen C."/>
            <person name="Yanf M."/>
            <person name="Daum C."/>
            <person name="Ng V."/>
            <person name="Clum A."/>
            <person name="Steindorff A."/>
            <person name="Ohm R."/>
            <person name="Martin F."/>
            <person name="Silar P."/>
            <person name="Natvig D."/>
            <person name="Lalanne C."/>
            <person name="Gautier V."/>
            <person name="Ament-Velasquez S.L."/>
            <person name="Kruys A."/>
            <person name="Hutchinson M.I."/>
            <person name="Powell A.J."/>
            <person name="Barry K."/>
            <person name="Miller A.N."/>
            <person name="Grigoriev I.V."/>
            <person name="Debuchy R."/>
            <person name="Gladieux P."/>
            <person name="Thoren M.H."/>
            <person name="Johannesson H."/>
        </authorList>
    </citation>
    <scope>NUCLEOTIDE SEQUENCE</scope>
    <source>
        <strain evidence="1">CBS 958.72</strain>
    </source>
</reference>
<organism evidence="1 2">
    <name type="scientific">Lasiosphaeria ovina</name>
    <dbReference type="NCBI Taxonomy" id="92902"/>
    <lineage>
        <taxon>Eukaryota</taxon>
        <taxon>Fungi</taxon>
        <taxon>Dikarya</taxon>
        <taxon>Ascomycota</taxon>
        <taxon>Pezizomycotina</taxon>
        <taxon>Sordariomycetes</taxon>
        <taxon>Sordariomycetidae</taxon>
        <taxon>Sordariales</taxon>
        <taxon>Lasiosphaeriaceae</taxon>
        <taxon>Lasiosphaeria</taxon>
    </lineage>
</organism>
<proteinExistence type="predicted"/>
<protein>
    <recommendedName>
        <fullName evidence="3">Berberine/berberine-like domain-containing protein</fullName>
    </recommendedName>
</protein>
<keyword evidence="2" id="KW-1185">Reference proteome</keyword>